<keyword evidence="3" id="KW-1185">Reference proteome</keyword>
<feature type="transmembrane region" description="Helical" evidence="1">
    <location>
        <begin position="67"/>
        <end position="91"/>
    </location>
</feature>
<evidence type="ECO:0000313" key="3">
    <source>
        <dbReference type="Proteomes" id="UP001239680"/>
    </source>
</evidence>
<sequence>MAVTTDLLAAWRSPGRSIRRHLNRGISEPFAFSLLMVFVLLALVGHWPVAAREAFLAEEPSAMPRMLAFALALLATIPLFYGLAAVARLVARALGGQGTWYGARLSLFWALAVTGPLMLLLGLVEAMIGPGAQLNATRGVVGLAFLGFWILMMREESRG</sequence>
<name>A0ABU0VUJ8_9RHOB</name>
<comment type="caution">
    <text evidence="2">The sequence shown here is derived from an EMBL/GenBank/DDBJ whole genome shotgun (WGS) entry which is preliminary data.</text>
</comment>
<dbReference type="EMBL" id="JAVDBT010000003">
    <property type="protein sequence ID" value="MDQ2065409.1"/>
    <property type="molecule type" value="Genomic_DNA"/>
</dbReference>
<organism evidence="2 3">
    <name type="scientific">Pseudogemmobacter lacusdianii</name>
    <dbReference type="NCBI Taxonomy" id="3069608"/>
    <lineage>
        <taxon>Bacteria</taxon>
        <taxon>Pseudomonadati</taxon>
        <taxon>Pseudomonadota</taxon>
        <taxon>Alphaproteobacteria</taxon>
        <taxon>Rhodobacterales</taxon>
        <taxon>Paracoccaceae</taxon>
        <taxon>Pseudogemmobacter</taxon>
    </lineage>
</organism>
<accession>A0ABU0VUJ8</accession>
<dbReference type="RefSeq" id="WP_306679104.1">
    <property type="nucleotide sequence ID" value="NZ_JAVDBT010000003.1"/>
</dbReference>
<proteinExistence type="predicted"/>
<keyword evidence="1" id="KW-1133">Transmembrane helix</keyword>
<evidence type="ECO:0000313" key="2">
    <source>
        <dbReference type="EMBL" id="MDQ2065409.1"/>
    </source>
</evidence>
<evidence type="ECO:0000256" key="1">
    <source>
        <dbReference type="SAM" id="Phobius"/>
    </source>
</evidence>
<keyword evidence="1" id="KW-0812">Transmembrane</keyword>
<gene>
    <name evidence="2" type="ORF">Q9295_03410</name>
</gene>
<reference evidence="2 3" key="1">
    <citation type="submission" date="2023-08" db="EMBL/GenBank/DDBJ databases">
        <title>Characterization of two Paracoccaceae strains isolated from Phycosphere and proposal of Xinfangfangia lacusdiani sp. nov.</title>
        <authorList>
            <person name="Deng Y."/>
            <person name="Zhang Y.Q."/>
        </authorList>
    </citation>
    <scope>NUCLEOTIDE SEQUENCE [LARGE SCALE GENOMIC DNA]</scope>
    <source>
        <strain evidence="2 3">CPCC 101601</strain>
    </source>
</reference>
<protein>
    <submittedName>
        <fullName evidence="2">YIP1 family protein</fullName>
    </submittedName>
</protein>
<feature type="transmembrane region" description="Helical" evidence="1">
    <location>
        <begin position="29"/>
        <end position="47"/>
    </location>
</feature>
<keyword evidence="1" id="KW-0472">Membrane</keyword>
<dbReference type="Proteomes" id="UP001239680">
    <property type="component" value="Unassembled WGS sequence"/>
</dbReference>
<feature type="transmembrane region" description="Helical" evidence="1">
    <location>
        <begin position="103"/>
        <end position="124"/>
    </location>
</feature>
<feature type="transmembrane region" description="Helical" evidence="1">
    <location>
        <begin position="136"/>
        <end position="153"/>
    </location>
</feature>